<dbReference type="AlphaFoldDB" id="A0A6J8C323"/>
<dbReference type="FunFam" id="1.20.1270.50:FF:000002">
    <property type="entry name" value="Alpha-mannosidase"/>
    <property type="match status" value="1"/>
</dbReference>
<sequence>MDDDRLHDYNVQQKTTQFIRYAQLQASHYATNNIIMTMGSDFNYQNVHTWFKNMDKLIKYVNQRSMEVKLMFYYSTPSCYLQSLNNASKTWTTKQDDFFPYAHRPHSFWTGYFTSRPTLKGYVRQTNNFLQVCKQLDGLAELKDTDNSTFHLNILLEALGVAQHHDAVSGTEKQAVAYDYAERLANGVMECQKVVNDALKKLYKKGSTPAPNQLFCNLLNISVCHVTETSKQEQIIPYEDQKGKTYNLRLFKYQLTLKGYQKELDPWQRMNWFSVQIFLHWD</sequence>
<dbReference type="Pfam" id="PF01074">
    <property type="entry name" value="Glyco_hydro_38N"/>
    <property type="match status" value="1"/>
</dbReference>
<organism evidence="4 5">
    <name type="scientific">Mytilus coruscus</name>
    <name type="common">Sea mussel</name>
    <dbReference type="NCBI Taxonomy" id="42192"/>
    <lineage>
        <taxon>Eukaryota</taxon>
        <taxon>Metazoa</taxon>
        <taxon>Spiralia</taxon>
        <taxon>Lophotrochozoa</taxon>
        <taxon>Mollusca</taxon>
        <taxon>Bivalvia</taxon>
        <taxon>Autobranchia</taxon>
        <taxon>Pteriomorphia</taxon>
        <taxon>Mytilida</taxon>
        <taxon>Mytiloidea</taxon>
        <taxon>Mytilidae</taxon>
        <taxon>Mytilinae</taxon>
        <taxon>Mytilus</taxon>
    </lineage>
</organism>
<dbReference type="SUPFAM" id="SSF88713">
    <property type="entry name" value="Glycoside hydrolase/deacetylase"/>
    <property type="match status" value="1"/>
</dbReference>
<dbReference type="InterPro" id="IPR000602">
    <property type="entry name" value="Glyco_hydro_38_N"/>
</dbReference>
<evidence type="ECO:0000313" key="5">
    <source>
        <dbReference type="Proteomes" id="UP000507470"/>
    </source>
</evidence>
<dbReference type="InterPro" id="IPR028995">
    <property type="entry name" value="Glyco_hydro_57/38_cen_sf"/>
</dbReference>
<dbReference type="GO" id="GO:0004559">
    <property type="term" value="F:alpha-mannosidase activity"/>
    <property type="evidence" value="ECO:0007669"/>
    <property type="project" value="UniProtKB-EC"/>
</dbReference>
<evidence type="ECO:0000313" key="4">
    <source>
        <dbReference type="EMBL" id="CAC5389067.1"/>
    </source>
</evidence>
<dbReference type="FunFam" id="1.20.1270.50:FF:000003">
    <property type="entry name" value="Alpha-mannosidase"/>
    <property type="match status" value="1"/>
</dbReference>
<dbReference type="InterPro" id="IPR015341">
    <property type="entry name" value="Glyco_hydro_38_cen"/>
</dbReference>
<accession>A0A6J8C323</accession>
<reference evidence="4 5" key="1">
    <citation type="submission" date="2020-06" db="EMBL/GenBank/DDBJ databases">
        <authorList>
            <person name="Li R."/>
            <person name="Bekaert M."/>
        </authorList>
    </citation>
    <scope>NUCLEOTIDE SEQUENCE [LARGE SCALE GENOMIC DNA]</scope>
    <source>
        <strain evidence="5">wild</strain>
    </source>
</reference>
<dbReference type="EC" id="3.2.1.24" evidence="4"/>
<dbReference type="InterPro" id="IPR011330">
    <property type="entry name" value="Glyco_hydro/deAcase_b/a-brl"/>
</dbReference>
<dbReference type="Gene3D" id="1.20.1270.50">
    <property type="entry name" value="Glycoside hydrolase family 38, central domain"/>
    <property type="match status" value="2"/>
</dbReference>
<gene>
    <name evidence="4" type="ORF">MCOR_24284</name>
</gene>
<keyword evidence="5" id="KW-1185">Reference proteome</keyword>
<dbReference type="GO" id="GO:0005764">
    <property type="term" value="C:lysosome"/>
    <property type="evidence" value="ECO:0007669"/>
    <property type="project" value="TreeGrafter"/>
</dbReference>
<dbReference type="SMART" id="SM00872">
    <property type="entry name" value="Alpha-mann_mid"/>
    <property type="match status" value="1"/>
</dbReference>
<dbReference type="InterPro" id="IPR037094">
    <property type="entry name" value="Glyco_hydro_38_cen_sf"/>
</dbReference>
<dbReference type="EMBL" id="CACVKT020004318">
    <property type="protein sequence ID" value="CAC5389067.1"/>
    <property type="molecule type" value="Genomic_DNA"/>
</dbReference>
<evidence type="ECO:0000259" key="3">
    <source>
        <dbReference type="SMART" id="SM00872"/>
    </source>
</evidence>
<dbReference type="GO" id="GO:0006013">
    <property type="term" value="P:mannose metabolic process"/>
    <property type="evidence" value="ECO:0007669"/>
    <property type="project" value="InterPro"/>
</dbReference>
<dbReference type="PANTHER" id="PTHR11607:SF3">
    <property type="entry name" value="LYSOSOMAL ALPHA-MANNOSIDASE"/>
    <property type="match status" value="1"/>
</dbReference>
<dbReference type="OrthoDB" id="2016903at2759"/>
<proteinExistence type="predicted"/>
<dbReference type="PANTHER" id="PTHR11607">
    <property type="entry name" value="ALPHA-MANNOSIDASE"/>
    <property type="match status" value="1"/>
</dbReference>
<keyword evidence="1 4" id="KW-0378">Hydrolase</keyword>
<evidence type="ECO:0000256" key="1">
    <source>
        <dbReference type="ARBA" id="ARBA00022801"/>
    </source>
</evidence>
<evidence type="ECO:0000256" key="2">
    <source>
        <dbReference type="ARBA" id="ARBA00023295"/>
    </source>
</evidence>
<feature type="domain" description="Glycoside hydrolase family 38 central" evidence="3">
    <location>
        <begin position="107"/>
        <end position="184"/>
    </location>
</feature>
<dbReference type="SUPFAM" id="SSF88688">
    <property type="entry name" value="Families 57/38 glycoside transferase middle domain"/>
    <property type="match status" value="1"/>
</dbReference>
<dbReference type="Pfam" id="PF09261">
    <property type="entry name" value="Alpha-mann_mid"/>
    <property type="match status" value="1"/>
</dbReference>
<dbReference type="InterPro" id="IPR027291">
    <property type="entry name" value="Glyco_hydro_38_N_sf"/>
</dbReference>
<dbReference type="InterPro" id="IPR050843">
    <property type="entry name" value="Glycosyl_Hydrlase_38"/>
</dbReference>
<keyword evidence="2 4" id="KW-0326">Glycosidase</keyword>
<dbReference type="Proteomes" id="UP000507470">
    <property type="component" value="Unassembled WGS sequence"/>
</dbReference>
<name>A0A6J8C323_MYTCO</name>
<protein>
    <submittedName>
        <fullName evidence="4">MAN2B1</fullName>
        <ecNumber evidence="4">3.2.1.24</ecNumber>
    </submittedName>
</protein>
<dbReference type="Gene3D" id="3.20.110.10">
    <property type="entry name" value="Glycoside hydrolase 38, N terminal domain"/>
    <property type="match status" value="1"/>
</dbReference>